<evidence type="ECO:0000313" key="1">
    <source>
        <dbReference type="EMBL" id="KAJ8460654.1"/>
    </source>
</evidence>
<comment type="caution">
    <text evidence="1">The sequence shown here is derived from an EMBL/GenBank/DDBJ whole genome shotgun (WGS) entry which is preliminary data.</text>
</comment>
<gene>
    <name evidence="1" type="ORF">OPV22_033580</name>
</gene>
<evidence type="ECO:0000313" key="2">
    <source>
        <dbReference type="Proteomes" id="UP001222027"/>
    </source>
</evidence>
<dbReference type="Proteomes" id="UP001222027">
    <property type="component" value="Unassembled WGS sequence"/>
</dbReference>
<protein>
    <submittedName>
        <fullName evidence="1">Uncharacterized protein</fullName>
    </submittedName>
</protein>
<keyword evidence="2" id="KW-1185">Reference proteome</keyword>
<name>A0AAV8PUP8_ENSVE</name>
<organism evidence="1 2">
    <name type="scientific">Ensete ventricosum</name>
    <name type="common">Abyssinian banana</name>
    <name type="synonym">Musa ensete</name>
    <dbReference type="NCBI Taxonomy" id="4639"/>
    <lineage>
        <taxon>Eukaryota</taxon>
        <taxon>Viridiplantae</taxon>
        <taxon>Streptophyta</taxon>
        <taxon>Embryophyta</taxon>
        <taxon>Tracheophyta</taxon>
        <taxon>Spermatophyta</taxon>
        <taxon>Magnoliopsida</taxon>
        <taxon>Liliopsida</taxon>
        <taxon>Zingiberales</taxon>
        <taxon>Musaceae</taxon>
        <taxon>Ensete</taxon>
    </lineage>
</organism>
<proteinExistence type="predicted"/>
<accession>A0AAV8PUP8</accession>
<dbReference type="AlphaFoldDB" id="A0AAV8PUP8"/>
<dbReference type="EMBL" id="JAQQAF010000009">
    <property type="protein sequence ID" value="KAJ8460654.1"/>
    <property type="molecule type" value="Genomic_DNA"/>
</dbReference>
<sequence>MEPGKAEQSGRVRREGGSRLFFVYPAVHFGPMDASFYDKILFMFKTIAKNIMLRAEMLPCQLCLSFSL</sequence>
<reference evidence="1 2" key="1">
    <citation type="submission" date="2022-12" db="EMBL/GenBank/DDBJ databases">
        <title>Chromosome-scale assembly of the Ensete ventricosum genome.</title>
        <authorList>
            <person name="Dussert Y."/>
            <person name="Stocks J."/>
            <person name="Wendawek A."/>
            <person name="Woldeyes F."/>
            <person name="Nichols R.A."/>
            <person name="Borrell J.S."/>
        </authorList>
    </citation>
    <scope>NUCLEOTIDE SEQUENCE [LARGE SCALE GENOMIC DNA]</scope>
    <source>
        <strain evidence="2">cv. Maze</strain>
        <tissue evidence="1">Seeds</tissue>
    </source>
</reference>